<dbReference type="EMBL" id="CAJVPD010000238">
    <property type="protein sequence ID" value="CAG8383503.1"/>
    <property type="molecule type" value="Genomic_DNA"/>
</dbReference>
<accession>A0A9W4NLZ8</accession>
<dbReference type="AlphaFoldDB" id="A0A9W4NLZ8"/>
<proteinExistence type="predicted"/>
<dbReference type="Proteomes" id="UP001152592">
    <property type="component" value="Unassembled WGS sequence"/>
</dbReference>
<evidence type="ECO:0000313" key="1">
    <source>
        <dbReference type="EMBL" id="CAG8383503.1"/>
    </source>
</evidence>
<name>A0A9W4NLZ8_9EURO</name>
<comment type="caution">
    <text evidence="1">The sequence shown here is derived from an EMBL/GenBank/DDBJ whole genome shotgun (WGS) entry which is preliminary data.</text>
</comment>
<gene>
    <name evidence="1" type="ORF">PSALAMII_LOCUS5980</name>
</gene>
<evidence type="ECO:0000313" key="2">
    <source>
        <dbReference type="Proteomes" id="UP001152592"/>
    </source>
</evidence>
<reference evidence="1" key="1">
    <citation type="submission" date="2021-07" db="EMBL/GenBank/DDBJ databases">
        <authorList>
            <person name="Branca A.L. A."/>
        </authorList>
    </citation>
    <scope>NUCLEOTIDE SEQUENCE</scope>
</reference>
<dbReference type="OrthoDB" id="5327538at2759"/>
<protein>
    <submittedName>
        <fullName evidence="1">Uncharacterized protein</fullName>
    </submittedName>
</protein>
<sequence>MALIKVCPASHHSHSTHETHWWSCLWHLVSGSGWKTNIPRGRFILSDNIQEPPVLSGAAAEFVLDDLSDGLGDRVSLKFDNTNLELGSTGESIDSHSKGSRSQGIAAPDDFMAQFRKLRILKEQAAKAAAAGVVRRVVFGDLPEWATVSRILLLTHGGAIEQAWSEDDTVVVQFVEEKECLDYHEKHSAGIKYMAADGNEAVITVTLPEDGLPDNAALADRVAEGASRVVCLAGIAPGFKAGDDDVSVLGILAQDGWEGMKFERILITQAESGVDVTISFYDLHDGWKFMQDIKEGTYDCIPRFEVDPCALASAYHFIDEPNPAFEAIRG</sequence>
<organism evidence="1 2">
    <name type="scientific">Penicillium salamii</name>
    <dbReference type="NCBI Taxonomy" id="1612424"/>
    <lineage>
        <taxon>Eukaryota</taxon>
        <taxon>Fungi</taxon>
        <taxon>Dikarya</taxon>
        <taxon>Ascomycota</taxon>
        <taxon>Pezizomycotina</taxon>
        <taxon>Eurotiomycetes</taxon>
        <taxon>Eurotiomycetidae</taxon>
        <taxon>Eurotiales</taxon>
        <taxon>Aspergillaceae</taxon>
        <taxon>Penicillium</taxon>
    </lineage>
</organism>